<dbReference type="GO" id="GO:0000976">
    <property type="term" value="F:transcription cis-regulatory region binding"/>
    <property type="evidence" value="ECO:0007669"/>
    <property type="project" value="TreeGrafter"/>
</dbReference>
<dbReference type="AlphaFoldDB" id="A0A317C2M3"/>
<dbReference type="Pfam" id="PF00356">
    <property type="entry name" value="LacI"/>
    <property type="match status" value="1"/>
</dbReference>
<dbReference type="SUPFAM" id="SSF47413">
    <property type="entry name" value="lambda repressor-like DNA-binding domains"/>
    <property type="match status" value="1"/>
</dbReference>
<dbReference type="Gene3D" id="3.40.50.2300">
    <property type="match status" value="2"/>
</dbReference>
<dbReference type="CDD" id="cd01392">
    <property type="entry name" value="HTH_LacI"/>
    <property type="match status" value="1"/>
</dbReference>
<dbReference type="PRINTS" id="PR00036">
    <property type="entry name" value="HTHLACI"/>
</dbReference>
<keyword evidence="2" id="KW-0238">DNA-binding</keyword>
<evidence type="ECO:0000313" key="6">
    <source>
        <dbReference type="Proteomes" id="UP000245539"/>
    </source>
</evidence>
<accession>A0A317C2M3</accession>
<keyword evidence="3" id="KW-0804">Transcription</keyword>
<dbReference type="Proteomes" id="UP000245539">
    <property type="component" value="Unassembled WGS sequence"/>
</dbReference>
<dbReference type="InterPro" id="IPR028082">
    <property type="entry name" value="Peripla_BP_I"/>
</dbReference>
<keyword evidence="1" id="KW-0805">Transcription regulation</keyword>
<dbReference type="SUPFAM" id="SSF53822">
    <property type="entry name" value="Periplasmic binding protein-like I"/>
    <property type="match status" value="1"/>
</dbReference>
<dbReference type="InterPro" id="IPR000843">
    <property type="entry name" value="HTH_LacI"/>
</dbReference>
<dbReference type="InterPro" id="IPR046335">
    <property type="entry name" value="LacI/GalR-like_sensor"/>
</dbReference>
<gene>
    <name evidence="5" type="ORF">DKW60_18785</name>
</gene>
<organism evidence="5 6">
    <name type="scientific">Leucothrix pacifica</name>
    <dbReference type="NCBI Taxonomy" id="1247513"/>
    <lineage>
        <taxon>Bacteria</taxon>
        <taxon>Pseudomonadati</taxon>
        <taxon>Pseudomonadota</taxon>
        <taxon>Gammaproteobacteria</taxon>
        <taxon>Thiotrichales</taxon>
        <taxon>Thiotrichaceae</taxon>
        <taxon>Leucothrix</taxon>
    </lineage>
</organism>
<dbReference type="InterPro" id="IPR010982">
    <property type="entry name" value="Lambda_DNA-bd_dom_sf"/>
</dbReference>
<dbReference type="OrthoDB" id="6619319at2"/>
<evidence type="ECO:0000313" key="5">
    <source>
        <dbReference type="EMBL" id="PWQ92885.1"/>
    </source>
</evidence>
<protein>
    <submittedName>
        <fullName evidence="5">LacI family transcriptional regulator</fullName>
    </submittedName>
</protein>
<evidence type="ECO:0000256" key="1">
    <source>
        <dbReference type="ARBA" id="ARBA00023015"/>
    </source>
</evidence>
<dbReference type="EMBL" id="QGKM01000074">
    <property type="protein sequence ID" value="PWQ92885.1"/>
    <property type="molecule type" value="Genomic_DNA"/>
</dbReference>
<sequence>MRREMTIKKPTLQDVADYAGVSTATVSRCLNQPDKVKQSLQEKIREAIETLGYVPHGAARALASRRTFTIGAIVPTIDNAIFSEAIQYLQRDLTKAGYTLLLAQSSYSLDEELREVQSLLTQGIEGLVLVGEDHHQGVFDAIEQHRIPLVNIWTYNPESKYSCIGIDNAKAGQRIAEHLVELEHRHFGVISGILRGNDRAQQRLEGIKQHLQQNGIGLDDGEVLECRYSGEQGRLAMHELMTHHPQTTAVICGNDILALGALCAARELGLSVPEDISITGFDDIEIIAVISPALTTMNSPSRRMGAQTAEYLIQCIEGDDQRVERCELGTDLIVRETTGVAVSRGRA</sequence>
<evidence type="ECO:0000256" key="3">
    <source>
        <dbReference type="ARBA" id="ARBA00023163"/>
    </source>
</evidence>
<dbReference type="PROSITE" id="PS50932">
    <property type="entry name" value="HTH_LACI_2"/>
    <property type="match status" value="1"/>
</dbReference>
<dbReference type="PANTHER" id="PTHR30146">
    <property type="entry name" value="LACI-RELATED TRANSCRIPTIONAL REPRESSOR"/>
    <property type="match status" value="1"/>
</dbReference>
<dbReference type="SMART" id="SM00354">
    <property type="entry name" value="HTH_LACI"/>
    <property type="match status" value="1"/>
</dbReference>
<dbReference type="Pfam" id="PF13377">
    <property type="entry name" value="Peripla_BP_3"/>
    <property type="match status" value="1"/>
</dbReference>
<dbReference type="Gene3D" id="1.10.260.40">
    <property type="entry name" value="lambda repressor-like DNA-binding domains"/>
    <property type="match status" value="1"/>
</dbReference>
<evidence type="ECO:0000259" key="4">
    <source>
        <dbReference type="PROSITE" id="PS50932"/>
    </source>
</evidence>
<reference evidence="5 6" key="1">
    <citation type="submission" date="2018-05" db="EMBL/GenBank/DDBJ databases">
        <title>Leucothrix arctica sp. nov., isolated from Arctic seawater.</title>
        <authorList>
            <person name="Choi A."/>
            <person name="Baek K."/>
        </authorList>
    </citation>
    <scope>NUCLEOTIDE SEQUENCE [LARGE SCALE GENOMIC DNA]</scope>
    <source>
        <strain evidence="5 6">JCM 18388</strain>
    </source>
</reference>
<feature type="domain" description="HTH lacI-type" evidence="4">
    <location>
        <begin position="10"/>
        <end position="64"/>
    </location>
</feature>
<keyword evidence="6" id="KW-1185">Reference proteome</keyword>
<evidence type="ECO:0000256" key="2">
    <source>
        <dbReference type="ARBA" id="ARBA00023125"/>
    </source>
</evidence>
<proteinExistence type="predicted"/>
<comment type="caution">
    <text evidence="5">The sequence shown here is derived from an EMBL/GenBank/DDBJ whole genome shotgun (WGS) entry which is preliminary data.</text>
</comment>
<dbReference type="GO" id="GO:0003700">
    <property type="term" value="F:DNA-binding transcription factor activity"/>
    <property type="evidence" value="ECO:0007669"/>
    <property type="project" value="TreeGrafter"/>
</dbReference>
<name>A0A317C2M3_9GAMM</name>
<dbReference type="PANTHER" id="PTHR30146:SF138">
    <property type="entry name" value="TRANSCRIPTIONAL REGULATORY PROTEIN"/>
    <property type="match status" value="1"/>
</dbReference>
<dbReference type="CDD" id="cd06273">
    <property type="entry name" value="PBP1_LacI-like"/>
    <property type="match status" value="1"/>
</dbReference>